<keyword evidence="2" id="KW-1185">Reference proteome</keyword>
<accession>A0ABY7EVW3</accession>
<gene>
    <name evidence="1" type="ORF">MAR_026739</name>
</gene>
<dbReference type="EMBL" id="CP111019">
    <property type="protein sequence ID" value="WAR12559.1"/>
    <property type="molecule type" value="Genomic_DNA"/>
</dbReference>
<sequence>FHADVLLAVSLPSGKIGNTKATEALVPVIGTAYGMLMKQRYHELSAVQKMVSIVLANEQTHQKVVFFNVSVLTFQFLMEILLFSGLYDRLQPIGVSLSHQGMLGAMSAISGSFNEELINAIKDGKKFRILGDNVNFHMGVDQARKSIRKVGHMQHWFGSAAILQNIFNMNNPSMTFGKSPHLASF</sequence>
<evidence type="ECO:0000313" key="2">
    <source>
        <dbReference type="Proteomes" id="UP001164746"/>
    </source>
</evidence>
<feature type="non-terminal residue" evidence="1">
    <location>
        <position position="185"/>
    </location>
</feature>
<reference evidence="1" key="1">
    <citation type="submission" date="2022-11" db="EMBL/GenBank/DDBJ databases">
        <title>Centuries of genome instability and evolution in soft-shell clam transmissible cancer (bioRxiv).</title>
        <authorList>
            <person name="Hart S.F.M."/>
            <person name="Yonemitsu M.A."/>
            <person name="Giersch R.M."/>
            <person name="Beal B.F."/>
            <person name="Arriagada G."/>
            <person name="Davis B.W."/>
            <person name="Ostrander E.A."/>
            <person name="Goff S.P."/>
            <person name="Metzger M.J."/>
        </authorList>
    </citation>
    <scope>NUCLEOTIDE SEQUENCE</scope>
    <source>
        <strain evidence="1">MELC-2E11</strain>
        <tissue evidence="1">Siphon/mantle</tissue>
    </source>
</reference>
<organism evidence="1 2">
    <name type="scientific">Mya arenaria</name>
    <name type="common">Soft-shell clam</name>
    <dbReference type="NCBI Taxonomy" id="6604"/>
    <lineage>
        <taxon>Eukaryota</taxon>
        <taxon>Metazoa</taxon>
        <taxon>Spiralia</taxon>
        <taxon>Lophotrochozoa</taxon>
        <taxon>Mollusca</taxon>
        <taxon>Bivalvia</taxon>
        <taxon>Autobranchia</taxon>
        <taxon>Heteroconchia</taxon>
        <taxon>Euheterodonta</taxon>
        <taxon>Imparidentia</taxon>
        <taxon>Neoheterodontei</taxon>
        <taxon>Myida</taxon>
        <taxon>Myoidea</taxon>
        <taxon>Myidae</taxon>
        <taxon>Mya</taxon>
    </lineage>
</organism>
<dbReference type="Proteomes" id="UP001164746">
    <property type="component" value="Chromosome 8"/>
</dbReference>
<name>A0ABY7EVW3_MYAAR</name>
<evidence type="ECO:0000313" key="1">
    <source>
        <dbReference type="EMBL" id="WAR12559.1"/>
    </source>
</evidence>
<proteinExistence type="predicted"/>
<protein>
    <submittedName>
        <fullName evidence="1">Uncharacterized protein</fullName>
    </submittedName>
</protein>